<dbReference type="Proteomes" id="UP000078046">
    <property type="component" value="Unassembled WGS sequence"/>
</dbReference>
<evidence type="ECO:0000256" key="4">
    <source>
        <dbReference type="ARBA" id="ARBA00023136"/>
    </source>
</evidence>
<dbReference type="EMBL" id="LWCA01000240">
    <property type="protein sequence ID" value="OAF69712.1"/>
    <property type="molecule type" value="Genomic_DNA"/>
</dbReference>
<evidence type="ECO:0000313" key="7">
    <source>
        <dbReference type="EMBL" id="OAF69712.1"/>
    </source>
</evidence>
<evidence type="ECO:0000256" key="1">
    <source>
        <dbReference type="ARBA" id="ARBA00022692"/>
    </source>
</evidence>
<evidence type="ECO:0000256" key="5">
    <source>
        <dbReference type="ARBA" id="ARBA00023329"/>
    </source>
</evidence>
<name>A0A177B7P5_9BILA</name>
<dbReference type="AlphaFoldDB" id="A0A177B7P5"/>
<keyword evidence="4 6" id="KW-0472">Membrane</keyword>
<protein>
    <recommendedName>
        <fullName evidence="9">Vacuolar ATPase assembly integral membrane protein VMA21 homolog</fullName>
    </recommendedName>
</protein>
<evidence type="ECO:0000256" key="3">
    <source>
        <dbReference type="ARBA" id="ARBA00022989"/>
    </source>
</evidence>
<keyword evidence="2" id="KW-0256">Endoplasmic reticulum</keyword>
<evidence type="ECO:0000256" key="2">
    <source>
        <dbReference type="ARBA" id="ARBA00022824"/>
    </source>
</evidence>
<evidence type="ECO:0008006" key="9">
    <source>
        <dbReference type="Google" id="ProtNLM"/>
    </source>
</evidence>
<proteinExistence type="predicted"/>
<gene>
    <name evidence="7" type="ORF">A3Q56_02567</name>
</gene>
<dbReference type="GO" id="GO:0031410">
    <property type="term" value="C:cytoplasmic vesicle"/>
    <property type="evidence" value="ECO:0007669"/>
    <property type="project" value="UniProtKB-KW"/>
</dbReference>
<evidence type="ECO:0000256" key="6">
    <source>
        <dbReference type="SAM" id="Phobius"/>
    </source>
</evidence>
<organism evidence="7 8">
    <name type="scientific">Intoshia linei</name>
    <dbReference type="NCBI Taxonomy" id="1819745"/>
    <lineage>
        <taxon>Eukaryota</taxon>
        <taxon>Metazoa</taxon>
        <taxon>Spiralia</taxon>
        <taxon>Lophotrochozoa</taxon>
        <taxon>Mesozoa</taxon>
        <taxon>Orthonectida</taxon>
        <taxon>Rhopaluridae</taxon>
        <taxon>Intoshia</taxon>
    </lineage>
</organism>
<sequence length="96" mass="10963">MADNECIKDLMQREIENTVNTPLKKLAISSMISIFVLPIVCFFIFKKIFFDFLHMDPHSTNTVSAIGAVIIMHCMVGWCCYSAWKITGKVKTDKQD</sequence>
<keyword evidence="8" id="KW-1185">Reference proteome</keyword>
<dbReference type="InterPro" id="IPR019013">
    <property type="entry name" value="Vma21"/>
</dbReference>
<keyword evidence="5" id="KW-0968">Cytoplasmic vesicle</keyword>
<accession>A0A177B7P5</accession>
<comment type="caution">
    <text evidence="7">The sequence shown here is derived from an EMBL/GenBank/DDBJ whole genome shotgun (WGS) entry which is preliminary data.</text>
</comment>
<feature type="transmembrane region" description="Helical" evidence="6">
    <location>
        <begin position="26"/>
        <end position="45"/>
    </location>
</feature>
<feature type="transmembrane region" description="Helical" evidence="6">
    <location>
        <begin position="65"/>
        <end position="84"/>
    </location>
</feature>
<keyword evidence="3 6" id="KW-1133">Transmembrane helix</keyword>
<evidence type="ECO:0000313" key="8">
    <source>
        <dbReference type="Proteomes" id="UP000078046"/>
    </source>
</evidence>
<reference evidence="7 8" key="1">
    <citation type="submission" date="2016-04" db="EMBL/GenBank/DDBJ databases">
        <title>The genome of Intoshia linei affirms orthonectids as highly simplified spiralians.</title>
        <authorList>
            <person name="Mikhailov K.V."/>
            <person name="Slusarev G.S."/>
            <person name="Nikitin M.A."/>
            <person name="Logacheva M.D."/>
            <person name="Penin A."/>
            <person name="Aleoshin V."/>
            <person name="Panchin Y.V."/>
        </authorList>
    </citation>
    <scope>NUCLEOTIDE SEQUENCE [LARGE SCALE GENOMIC DNA]</scope>
    <source>
        <strain evidence="7">Intl2013</strain>
        <tissue evidence="7">Whole animal</tissue>
    </source>
</reference>
<dbReference type="Pfam" id="PF09446">
    <property type="entry name" value="VMA21"/>
    <property type="match status" value="1"/>
</dbReference>
<keyword evidence="1 6" id="KW-0812">Transmembrane</keyword>
<dbReference type="GO" id="GO:0070072">
    <property type="term" value="P:vacuolar proton-transporting V-type ATPase complex assembly"/>
    <property type="evidence" value="ECO:0007669"/>
    <property type="project" value="InterPro"/>
</dbReference>